<reference evidence="3" key="1">
    <citation type="submission" date="2021-05" db="EMBL/GenBank/DDBJ databases">
        <title>The genome of the haptophyte Pavlova lutheri (Diacronema luteri, Pavlovales) - a model for lipid biosynthesis in eukaryotic algae.</title>
        <authorList>
            <person name="Hulatt C.J."/>
            <person name="Posewitz M.C."/>
        </authorList>
    </citation>
    <scope>NUCLEOTIDE SEQUENCE</scope>
    <source>
        <strain evidence="3">NIVA-4/92</strain>
    </source>
</reference>
<dbReference type="Pfam" id="PF05160">
    <property type="entry name" value="DSS1_SEM1"/>
    <property type="match status" value="1"/>
</dbReference>
<organism evidence="3 4">
    <name type="scientific">Diacronema lutheri</name>
    <name type="common">Unicellular marine alga</name>
    <name type="synonym">Monochrysis lutheri</name>
    <dbReference type="NCBI Taxonomy" id="2081491"/>
    <lineage>
        <taxon>Eukaryota</taxon>
        <taxon>Haptista</taxon>
        <taxon>Haptophyta</taxon>
        <taxon>Pavlovophyceae</taxon>
        <taxon>Pavlovales</taxon>
        <taxon>Pavlovaceae</taxon>
        <taxon>Diacronema</taxon>
    </lineage>
</organism>
<dbReference type="SMART" id="SM01385">
    <property type="entry name" value="DSS1_SEM1"/>
    <property type="match status" value="1"/>
</dbReference>
<dbReference type="Proteomes" id="UP000751190">
    <property type="component" value="Unassembled WGS sequence"/>
</dbReference>
<gene>
    <name evidence="3" type="ORF">KFE25_001513</name>
</gene>
<dbReference type="GO" id="GO:0043248">
    <property type="term" value="P:proteasome assembly"/>
    <property type="evidence" value="ECO:0007669"/>
    <property type="project" value="InterPro"/>
</dbReference>
<protein>
    <submittedName>
        <fullName evidence="3">Uncharacterized protein</fullName>
    </submittedName>
</protein>
<keyword evidence="4" id="KW-1185">Reference proteome</keyword>
<sequence>MADQKKEEDLDMLEEDDEFEEFEAESWDLTAEDAEDQQLWQDDWDEDDAKNDFTQQLRAELAKPVS</sequence>
<dbReference type="EMBL" id="JAGTXO010000055">
    <property type="protein sequence ID" value="KAG8458221.1"/>
    <property type="molecule type" value="Genomic_DNA"/>
</dbReference>
<accession>A0A8J5X4N4</accession>
<proteinExistence type="inferred from homology"/>
<evidence type="ECO:0000313" key="4">
    <source>
        <dbReference type="Proteomes" id="UP000751190"/>
    </source>
</evidence>
<dbReference type="InterPro" id="IPR007834">
    <property type="entry name" value="DSS1_SEM1"/>
</dbReference>
<feature type="region of interest" description="Disordered" evidence="2">
    <location>
        <begin position="1"/>
        <end position="30"/>
    </location>
</feature>
<evidence type="ECO:0000256" key="2">
    <source>
        <dbReference type="SAM" id="MobiDB-lite"/>
    </source>
</evidence>
<comment type="caution">
    <text evidence="3">The sequence shown here is derived from an EMBL/GenBank/DDBJ whole genome shotgun (WGS) entry which is preliminary data.</text>
</comment>
<evidence type="ECO:0000256" key="1">
    <source>
        <dbReference type="ARBA" id="ARBA00034491"/>
    </source>
</evidence>
<dbReference type="OMA" id="TLWENNW"/>
<dbReference type="GO" id="GO:0008541">
    <property type="term" value="C:proteasome regulatory particle, lid subcomplex"/>
    <property type="evidence" value="ECO:0007669"/>
    <property type="project" value="InterPro"/>
</dbReference>
<comment type="similarity">
    <text evidence="1">Belongs to the DSS1/SEM1 family.</text>
</comment>
<dbReference type="GO" id="GO:0006406">
    <property type="term" value="P:mRNA export from nucleus"/>
    <property type="evidence" value="ECO:0007669"/>
    <property type="project" value="InterPro"/>
</dbReference>
<dbReference type="PANTHER" id="PTHR16771:SF0">
    <property type="entry name" value="26S PROTEASOME COMPLEX SUBUNIT SEM1"/>
    <property type="match status" value="1"/>
</dbReference>
<evidence type="ECO:0000313" key="3">
    <source>
        <dbReference type="EMBL" id="KAG8458221.1"/>
    </source>
</evidence>
<feature type="compositionally biased region" description="Acidic residues" evidence="2">
    <location>
        <begin position="9"/>
        <end position="30"/>
    </location>
</feature>
<dbReference type="AlphaFoldDB" id="A0A8J5X4N4"/>
<dbReference type="GO" id="GO:0000724">
    <property type="term" value="P:double-strand break repair via homologous recombination"/>
    <property type="evidence" value="ECO:0007669"/>
    <property type="project" value="TreeGrafter"/>
</dbReference>
<name>A0A8J5X4N4_DIALT</name>
<dbReference type="PANTHER" id="PTHR16771">
    <property type="entry name" value="26 PROTEASOME COMPLEX SUBUNIT DSS1"/>
    <property type="match status" value="1"/>
</dbReference>